<sequence>MKLLTKILVCLTTGIVVLSSCKKDHPDDHKIPAATISRINALGFDTLNVTKVDGGYVVEGDIFLTENDLETRQGYTTLSIGESDQYKFSYTLNALPREINISVSGLPAAYVTATEIAIARYNALNLRVTFKKVTSSANADIEIRDNNLGNTTLARTPAYPAVPRNPSSPVLLNVAALGNSPDENRLATLITHQIGHAIGLRHTTYANNPYSCTYNQVDRAGNNQVELININGTPTTGAAYSWMLGCMDSGDHPFNPNDVVALNYFYGNTPGDFAVPAAAYRRGTKELHLFLRSKTNTLLEKTYIPGTGWSAWKDLGGTLTSDPGAASKDENSIDVFVRGTANNLLYKTWTTTGGWSDWKNLGGNLTSAPAAESRAPGLLNIFAKGANNVLQTIYYGEGAGWLYWQNFNVTVISAASATSRYPTSIEMYARGEDNQLVQGVWTRESDRTVWNSVGGYITSAPSAVARGFLTVDIFALGVNHNLITTNWSVTSAWKTWESIGANIYSAPATASADSLSVDIFAKGPSDNLMQRTWTKAAGYGPWINL</sequence>
<dbReference type="RefSeq" id="WP_079472541.1">
    <property type="nucleotide sequence ID" value="NZ_FUZZ01000005.1"/>
</dbReference>
<keyword evidence="3" id="KW-1185">Reference proteome</keyword>
<dbReference type="InterPro" id="IPR058502">
    <property type="entry name" value="PLL-like_beta-prop"/>
</dbReference>
<dbReference type="Gene3D" id="3.40.390.10">
    <property type="entry name" value="Collagenase (Catalytic Domain)"/>
    <property type="match status" value="1"/>
</dbReference>
<dbReference type="SUPFAM" id="SSF89372">
    <property type="entry name" value="Fucose-specific lectin"/>
    <property type="match status" value="1"/>
</dbReference>
<evidence type="ECO:0000259" key="1">
    <source>
        <dbReference type="Pfam" id="PF26607"/>
    </source>
</evidence>
<dbReference type="Pfam" id="PF26607">
    <property type="entry name" value="DUF8189"/>
    <property type="match status" value="1"/>
</dbReference>
<dbReference type="InterPro" id="IPR024079">
    <property type="entry name" value="MetalloPept_cat_dom_sf"/>
</dbReference>
<dbReference type="Gene3D" id="2.120.10.70">
    <property type="entry name" value="Fucose-specific lectin"/>
    <property type="match status" value="2"/>
</dbReference>
<feature type="domain" description="PLL-like beta propeller" evidence="1">
    <location>
        <begin position="277"/>
        <end position="545"/>
    </location>
</feature>
<gene>
    <name evidence="2" type="ORF">SAMN05660461_5258</name>
</gene>
<dbReference type="AlphaFoldDB" id="A0A1T5P9H8"/>
<dbReference type="Proteomes" id="UP000190166">
    <property type="component" value="Unassembled WGS sequence"/>
</dbReference>
<reference evidence="2 3" key="1">
    <citation type="submission" date="2017-02" db="EMBL/GenBank/DDBJ databases">
        <authorList>
            <person name="Peterson S.W."/>
        </authorList>
    </citation>
    <scope>NUCLEOTIDE SEQUENCE [LARGE SCALE GENOMIC DNA]</scope>
    <source>
        <strain evidence="2 3">DSM 18108</strain>
    </source>
</reference>
<dbReference type="InterPro" id="IPR024653">
    <property type="entry name" value="Peptidase_M10/M27/M57"/>
</dbReference>
<dbReference type="CDD" id="cd22954">
    <property type="entry name" value="PLL_lectin"/>
    <property type="match status" value="1"/>
</dbReference>
<dbReference type="GO" id="GO:0008237">
    <property type="term" value="F:metallopeptidase activity"/>
    <property type="evidence" value="ECO:0007669"/>
    <property type="project" value="InterPro"/>
</dbReference>
<dbReference type="Pfam" id="PF12388">
    <property type="entry name" value="Peptidase_M57"/>
    <property type="match status" value="1"/>
</dbReference>
<proteinExistence type="predicted"/>
<dbReference type="EMBL" id="FUZZ01000005">
    <property type="protein sequence ID" value="SKD09371.1"/>
    <property type="molecule type" value="Genomic_DNA"/>
</dbReference>
<dbReference type="SUPFAM" id="SSF55486">
    <property type="entry name" value="Metalloproteases ('zincins'), catalytic domain"/>
    <property type="match status" value="1"/>
</dbReference>
<accession>A0A1T5P9H8</accession>
<evidence type="ECO:0000313" key="3">
    <source>
        <dbReference type="Proteomes" id="UP000190166"/>
    </source>
</evidence>
<organism evidence="2 3">
    <name type="scientific">Chitinophaga ginsengisegetis</name>
    <dbReference type="NCBI Taxonomy" id="393003"/>
    <lineage>
        <taxon>Bacteria</taxon>
        <taxon>Pseudomonadati</taxon>
        <taxon>Bacteroidota</taxon>
        <taxon>Chitinophagia</taxon>
        <taxon>Chitinophagales</taxon>
        <taxon>Chitinophagaceae</taxon>
        <taxon>Chitinophaga</taxon>
    </lineage>
</organism>
<dbReference type="STRING" id="393003.SAMN05660461_5258"/>
<protein>
    <submittedName>
        <fullName evidence="2">Dual-action HEIGH metallo-peptidase</fullName>
    </submittedName>
</protein>
<dbReference type="PROSITE" id="PS51257">
    <property type="entry name" value="PROKAR_LIPOPROTEIN"/>
    <property type="match status" value="1"/>
</dbReference>
<name>A0A1T5P9H8_9BACT</name>
<evidence type="ECO:0000313" key="2">
    <source>
        <dbReference type="EMBL" id="SKD09371.1"/>
    </source>
</evidence>